<dbReference type="PANTHER" id="PTHR30283:SF4">
    <property type="entry name" value="PEROXIDE STRESS RESISTANCE PROTEIN YAAA"/>
    <property type="match status" value="1"/>
</dbReference>
<proteinExistence type="predicted"/>
<reference evidence="1 2" key="1">
    <citation type="submission" date="2020-12" db="EMBL/GenBank/DDBJ databases">
        <authorList>
            <person name="Zhou J."/>
        </authorList>
    </citation>
    <scope>NUCLEOTIDE SEQUENCE [LARGE SCALE GENOMIC DNA]</scope>
    <source>
        <strain evidence="1 2">CCUG 61299</strain>
    </source>
</reference>
<dbReference type="KEGG" id="awe:JG540_04640"/>
<accession>A0A7T7MB25</accession>
<dbReference type="GO" id="GO:0005829">
    <property type="term" value="C:cytosol"/>
    <property type="evidence" value="ECO:0007669"/>
    <property type="project" value="TreeGrafter"/>
</dbReference>
<dbReference type="GO" id="GO:0033194">
    <property type="term" value="P:response to hydroperoxide"/>
    <property type="evidence" value="ECO:0007669"/>
    <property type="project" value="TreeGrafter"/>
</dbReference>
<dbReference type="AlphaFoldDB" id="A0A7T7MB25"/>
<dbReference type="PANTHER" id="PTHR30283">
    <property type="entry name" value="PEROXIDE STRESS RESPONSE PROTEIN YAAA"/>
    <property type="match status" value="1"/>
</dbReference>
<dbReference type="EMBL" id="CP066802">
    <property type="protein sequence ID" value="QQM68123.1"/>
    <property type="molecule type" value="Genomic_DNA"/>
</dbReference>
<dbReference type="InterPro" id="IPR005583">
    <property type="entry name" value="YaaA"/>
</dbReference>
<evidence type="ECO:0000313" key="1">
    <source>
        <dbReference type="EMBL" id="QQM68123.1"/>
    </source>
</evidence>
<gene>
    <name evidence="1" type="primary">yaaA</name>
    <name evidence="1" type="ORF">JG540_04640</name>
</gene>
<evidence type="ECO:0000313" key="2">
    <source>
        <dbReference type="Proteomes" id="UP000595895"/>
    </source>
</evidence>
<sequence>MIADVPILLPPSEGKTTPQEGPVLDLSALAFAAELTAARQTVMAELAQVSATDQAAQVLGLGPRSAADAALNTVLPTAPCAPAYRLYTGVLFEAAGLAQHFASALTAQVANREVLVLSGLWGVLRSGDLVPDHRAAMGVRLPRLGRLAGFWRPQLAGLLDRHCADQVVVDCRSADYAAAWQPSQGVCELLRVRVVTEQDGRRKVVSHHAKHSRGLLAGALLTALERGEGALDSPQAVAQVATGLEAVSGVELGRPDRQGRQDLTLVLA</sequence>
<protein>
    <submittedName>
        <fullName evidence="1">Peroxide stress protein YaaA</fullName>
    </submittedName>
</protein>
<name>A0A7T7MB25_9ACTO</name>
<organism evidence="1 2">
    <name type="scientific">Actinomyces weissii</name>
    <dbReference type="NCBI Taxonomy" id="675090"/>
    <lineage>
        <taxon>Bacteria</taxon>
        <taxon>Bacillati</taxon>
        <taxon>Actinomycetota</taxon>
        <taxon>Actinomycetes</taxon>
        <taxon>Actinomycetales</taxon>
        <taxon>Actinomycetaceae</taxon>
        <taxon>Actinomyces</taxon>
    </lineage>
</organism>
<dbReference type="Proteomes" id="UP000595895">
    <property type="component" value="Chromosome"/>
</dbReference>
<keyword evidence="2" id="KW-1185">Reference proteome</keyword>
<dbReference type="Pfam" id="PF03883">
    <property type="entry name" value="H2O2_YaaD"/>
    <property type="match status" value="1"/>
</dbReference>